<gene>
    <name evidence="4" type="ORF">S01H1_22747</name>
</gene>
<dbReference type="InterPro" id="IPR036525">
    <property type="entry name" value="Tubulin/FtsZ_GTPase_sf"/>
</dbReference>
<dbReference type="Pfam" id="PF21011">
    <property type="entry name" value="CetZ_C"/>
    <property type="match status" value="1"/>
</dbReference>
<dbReference type="GO" id="GO:0005525">
    <property type="term" value="F:GTP binding"/>
    <property type="evidence" value="ECO:0007669"/>
    <property type="project" value="UniProtKB-KW"/>
</dbReference>
<evidence type="ECO:0000259" key="3">
    <source>
        <dbReference type="Pfam" id="PF21011"/>
    </source>
</evidence>
<dbReference type="InterPro" id="IPR037103">
    <property type="entry name" value="Tubulin/FtsZ-like_C"/>
</dbReference>
<keyword evidence="2" id="KW-0342">GTP-binding</keyword>
<evidence type="ECO:0000256" key="2">
    <source>
        <dbReference type="ARBA" id="ARBA00023134"/>
    </source>
</evidence>
<name>X0TTL0_9ZZZZ</name>
<proteinExistence type="predicted"/>
<dbReference type="InterPro" id="IPR048737">
    <property type="entry name" value="CetZ_C"/>
</dbReference>
<reference evidence="4" key="1">
    <citation type="journal article" date="2014" name="Front. Microbiol.">
        <title>High frequency of phylogenetically diverse reductive dehalogenase-homologous genes in deep subseafloor sedimentary metagenomes.</title>
        <authorList>
            <person name="Kawai M."/>
            <person name="Futagami T."/>
            <person name="Toyoda A."/>
            <person name="Takaki Y."/>
            <person name="Nishi S."/>
            <person name="Hori S."/>
            <person name="Arai W."/>
            <person name="Tsubouchi T."/>
            <person name="Morono Y."/>
            <person name="Uchiyama I."/>
            <person name="Ito T."/>
            <person name="Fujiyama A."/>
            <person name="Inagaki F."/>
            <person name="Takami H."/>
        </authorList>
    </citation>
    <scope>NUCLEOTIDE SEQUENCE</scope>
    <source>
        <strain evidence="4">Expedition CK06-06</strain>
    </source>
</reference>
<comment type="caution">
    <text evidence="4">The sequence shown here is derived from an EMBL/GenBank/DDBJ whole genome shotgun (WGS) entry which is preliminary data.</text>
</comment>
<organism evidence="4">
    <name type="scientific">marine sediment metagenome</name>
    <dbReference type="NCBI Taxonomy" id="412755"/>
    <lineage>
        <taxon>unclassified sequences</taxon>
        <taxon>metagenomes</taxon>
        <taxon>ecological metagenomes</taxon>
    </lineage>
</organism>
<feature type="non-terminal residue" evidence="4">
    <location>
        <position position="186"/>
    </location>
</feature>
<keyword evidence="1" id="KW-0547">Nucleotide-binding</keyword>
<feature type="domain" description="Tubulin-like CetZ C-terminal" evidence="3">
    <location>
        <begin position="34"/>
        <end position="184"/>
    </location>
</feature>
<dbReference type="AlphaFoldDB" id="X0TTL0"/>
<protein>
    <recommendedName>
        <fullName evidence="3">Tubulin-like CetZ C-terminal domain-containing protein</fullName>
    </recommendedName>
</protein>
<evidence type="ECO:0000313" key="4">
    <source>
        <dbReference type="EMBL" id="GAF91497.1"/>
    </source>
</evidence>
<feature type="non-terminal residue" evidence="4">
    <location>
        <position position="1"/>
    </location>
</feature>
<dbReference type="EMBL" id="BARS01012913">
    <property type="protein sequence ID" value="GAF91497.1"/>
    <property type="molecule type" value="Genomic_DNA"/>
</dbReference>
<dbReference type="Gene3D" id="3.40.50.1440">
    <property type="entry name" value="Tubulin/FtsZ, GTPase domain"/>
    <property type="match status" value="1"/>
</dbReference>
<sequence>AYNVATCLKSTYSVADAVILCDNERFLKRDVNLMNNMERINQEIVAPFFDLLCAGEEVKRSRIGAKTVDTGDIIQTLEGWTAIGLGKSYLPMWSWWPFERLRNFRKKGRETQRGLEAVDQAISELSVTVSPKDAGKALYMLSAPSKEMNVSLVRELGSIMKEMAEDAVIRSGDYPRAGRDVSVTLI</sequence>
<accession>X0TTL0</accession>
<evidence type="ECO:0000256" key="1">
    <source>
        <dbReference type="ARBA" id="ARBA00022741"/>
    </source>
</evidence>
<dbReference type="Gene3D" id="3.30.1330.20">
    <property type="entry name" value="Tubulin/FtsZ, C-terminal domain"/>
    <property type="match status" value="1"/>
</dbReference>